<evidence type="ECO:0000313" key="8">
    <source>
        <dbReference type="Proteomes" id="UP000295264"/>
    </source>
</evidence>
<feature type="non-terminal residue" evidence="7">
    <location>
        <position position="54"/>
    </location>
</feature>
<dbReference type="PANTHER" id="PTHR11431">
    <property type="entry name" value="FERRITIN"/>
    <property type="match status" value="1"/>
</dbReference>
<dbReference type="GO" id="GO:0006879">
    <property type="term" value="P:intracellular iron ion homeostasis"/>
    <property type="evidence" value="ECO:0007669"/>
    <property type="project" value="UniProtKB-KW"/>
</dbReference>
<feature type="domain" description="Ferritin-like diiron" evidence="6">
    <location>
        <begin position="1"/>
        <end position="54"/>
    </location>
</feature>
<organism evidence="7 8">
    <name type="scientific">Sousa chinensis</name>
    <name type="common">Indo-pacific humpbacked dolphin</name>
    <name type="synonym">Steno chinensis</name>
    <dbReference type="NCBI Taxonomy" id="103600"/>
    <lineage>
        <taxon>Eukaryota</taxon>
        <taxon>Metazoa</taxon>
        <taxon>Chordata</taxon>
        <taxon>Craniata</taxon>
        <taxon>Vertebrata</taxon>
        <taxon>Euteleostomi</taxon>
        <taxon>Mammalia</taxon>
        <taxon>Eutheria</taxon>
        <taxon>Laurasiatheria</taxon>
        <taxon>Artiodactyla</taxon>
        <taxon>Whippomorpha</taxon>
        <taxon>Cetacea</taxon>
        <taxon>Odontoceti</taxon>
        <taxon>Delphinidae</taxon>
        <taxon>Sousa</taxon>
    </lineage>
</organism>
<gene>
    <name evidence="7" type="ORF">DBR06_SOUSAS9410056</name>
</gene>
<dbReference type="AlphaFoldDB" id="A0A484GY65"/>
<comment type="caution">
    <text evidence="7">The sequence shown here is derived from an EMBL/GenBank/DDBJ whole genome shotgun (WGS) entry which is preliminary data.</text>
</comment>
<evidence type="ECO:0000256" key="3">
    <source>
        <dbReference type="ARBA" id="ARBA00047045"/>
    </source>
</evidence>
<dbReference type="InterPro" id="IPR009040">
    <property type="entry name" value="Ferritin-like_diiron"/>
</dbReference>
<comment type="subcellular location">
    <subcellularLocation>
        <location evidence="1">Autolysosome</location>
    </subcellularLocation>
</comment>
<keyword evidence="4 5" id="KW-0408">Iron</keyword>
<dbReference type="EMBL" id="QWLN02002607">
    <property type="protein sequence ID" value="TEA40682.1"/>
    <property type="molecule type" value="Genomic_DNA"/>
</dbReference>
<comment type="subunit">
    <text evidence="3">Oligomer of 24 subunits. There are two types of subunits: L (light) chain and H (heavy) chain. The major chain can be light or heavy, depending on the species and tissue type. The functional molecule forms a roughly spherical shell with a diameter of 12 nm and contains a central cavity into which the insoluble mineral iron core is deposited. Interacts with NCOA4.</text>
</comment>
<dbReference type="PROSITE" id="PS50905">
    <property type="entry name" value="FERRITIN_LIKE"/>
    <property type="match status" value="1"/>
</dbReference>
<evidence type="ECO:0000259" key="6">
    <source>
        <dbReference type="PROSITE" id="PS50905"/>
    </source>
</evidence>
<keyword evidence="5" id="KW-0409">Iron storage</keyword>
<dbReference type="InterPro" id="IPR001519">
    <property type="entry name" value="Ferritin"/>
</dbReference>
<name>A0A484GY65_SOUCH</name>
<proteinExistence type="inferred from homology"/>
<dbReference type="SUPFAM" id="SSF47240">
    <property type="entry name" value="Ferritin-like"/>
    <property type="match status" value="1"/>
</dbReference>
<dbReference type="InterPro" id="IPR009078">
    <property type="entry name" value="Ferritin-like_SF"/>
</dbReference>
<accession>A0A484GY65</accession>
<evidence type="ECO:0000256" key="4">
    <source>
        <dbReference type="PIRSR" id="PIRSR601519-1"/>
    </source>
</evidence>
<evidence type="ECO:0000313" key="7">
    <source>
        <dbReference type="EMBL" id="TEA40682.1"/>
    </source>
</evidence>
<dbReference type="Proteomes" id="UP000295264">
    <property type="component" value="Unassembled WGS sequence"/>
</dbReference>
<evidence type="ECO:0000256" key="5">
    <source>
        <dbReference type="RuleBase" id="RU361145"/>
    </source>
</evidence>
<dbReference type="Gene3D" id="1.20.1260.10">
    <property type="match status" value="1"/>
</dbReference>
<feature type="non-terminal residue" evidence="7">
    <location>
        <position position="1"/>
    </location>
</feature>
<dbReference type="GO" id="GO:0008199">
    <property type="term" value="F:ferric iron binding"/>
    <property type="evidence" value="ECO:0007669"/>
    <property type="project" value="InterPro"/>
</dbReference>
<evidence type="ECO:0000256" key="1">
    <source>
        <dbReference type="ARBA" id="ARBA00044942"/>
    </source>
</evidence>
<protein>
    <recommendedName>
        <fullName evidence="5">Ferritin</fullName>
    </recommendedName>
</protein>
<dbReference type="InterPro" id="IPR012347">
    <property type="entry name" value="Ferritin-like"/>
</dbReference>
<comment type="function">
    <text evidence="2">Stores iron in a soluble, non-toxic, readily available form. Important for iron homeostasis. Iron is taken up in the ferrous form and deposited as ferric hydroxides after oxidation. Also plays a role in delivery of iron to cells. Mediates iron uptake in capsule cells of the developing kidney. Delivery to lysosomes by the cargo receptor NCOA4 for autophagic degradation and release or iron.</text>
</comment>
<keyword evidence="8" id="KW-1185">Reference proteome</keyword>
<sequence length="54" mass="6284">EGALALEETLNQVLLKLHTLGFAHRDSHLLDFLEKHFLEDEVKFIMKDNHLSNL</sequence>
<evidence type="ECO:0000256" key="2">
    <source>
        <dbReference type="ARBA" id="ARBA00045578"/>
    </source>
</evidence>
<dbReference type="GO" id="GO:0044754">
    <property type="term" value="C:autolysosome"/>
    <property type="evidence" value="ECO:0007669"/>
    <property type="project" value="UniProtKB-SubCell"/>
</dbReference>
<keyword evidence="4 5" id="KW-0479">Metal-binding</keyword>
<dbReference type="GO" id="GO:0006826">
    <property type="term" value="P:iron ion transport"/>
    <property type="evidence" value="ECO:0007669"/>
    <property type="project" value="InterPro"/>
</dbReference>
<comment type="similarity">
    <text evidence="5">Belongs to the ferritin family.</text>
</comment>
<dbReference type="GO" id="GO:0008198">
    <property type="term" value="F:ferrous iron binding"/>
    <property type="evidence" value="ECO:0007669"/>
    <property type="project" value="TreeGrafter"/>
</dbReference>
<reference evidence="7 8" key="1">
    <citation type="journal article" date="2018" name="Genomics">
        <title>Molecular footprints of inshore aquatic adaptation in Indo-Pacific humpback dolphin (Sousa chinensis).</title>
        <authorList>
            <person name="Ming Y."/>
            <person name="Jian J."/>
            <person name="Yu F."/>
            <person name="Yu X."/>
            <person name="Wang J."/>
            <person name="Liu W."/>
        </authorList>
    </citation>
    <scope>NUCLEOTIDE SEQUENCE [LARGE SCALE GENOMIC DNA]</scope>
    <source>
        <strain evidence="7">MY-2018</strain>
        <tissue evidence="7">Skin</tissue>
    </source>
</reference>
<dbReference type="PANTHER" id="PTHR11431:SF47">
    <property type="entry name" value="FERRITIN LIGHT CHAIN"/>
    <property type="match status" value="1"/>
</dbReference>
<feature type="binding site" evidence="4">
    <location>
        <position position="7"/>
    </location>
    <ligand>
        <name>Fe cation</name>
        <dbReference type="ChEBI" id="CHEBI:24875"/>
        <label>1</label>
    </ligand>
</feature>